<proteinExistence type="inferred from homology"/>
<dbReference type="GO" id="GO:0016020">
    <property type="term" value="C:membrane"/>
    <property type="evidence" value="ECO:0007669"/>
    <property type="project" value="UniProtKB-SubCell"/>
</dbReference>
<dbReference type="Proteomes" id="UP000008064">
    <property type="component" value="Unassembled WGS sequence"/>
</dbReference>
<dbReference type="InterPro" id="IPR050364">
    <property type="entry name" value="Cytochrome_P450_fung"/>
</dbReference>
<keyword evidence="4" id="KW-0349">Heme</keyword>
<protein>
    <recommendedName>
        <fullName evidence="13">Cytochrome P450</fullName>
    </recommendedName>
</protein>
<dbReference type="PANTHER" id="PTHR46300:SF2">
    <property type="entry name" value="CYTOCHROME P450 MONOOXYGENASE ALNH-RELATED"/>
    <property type="match status" value="1"/>
</dbReference>
<dbReference type="PANTHER" id="PTHR46300">
    <property type="entry name" value="P450, PUTATIVE (EUROFUNG)-RELATED-RELATED"/>
    <property type="match status" value="1"/>
</dbReference>
<comment type="similarity">
    <text evidence="3">Belongs to the cytochrome P450 family.</text>
</comment>
<keyword evidence="9" id="KW-0408">Iron</keyword>
<dbReference type="Pfam" id="PF00067">
    <property type="entry name" value="p450"/>
    <property type="match status" value="1"/>
</dbReference>
<accession>F8P3K3</accession>
<comment type="subcellular location">
    <subcellularLocation>
        <location evidence="2">Membrane</location>
        <topology evidence="2">Single-pass membrane protein</topology>
    </subcellularLocation>
</comment>
<evidence type="ECO:0000256" key="9">
    <source>
        <dbReference type="ARBA" id="ARBA00023004"/>
    </source>
</evidence>
<dbReference type="GO" id="GO:0016705">
    <property type="term" value="F:oxidoreductase activity, acting on paired donors, with incorporation or reduction of molecular oxygen"/>
    <property type="evidence" value="ECO:0007669"/>
    <property type="project" value="InterPro"/>
</dbReference>
<organism>
    <name type="scientific">Serpula lacrymans var. lacrymans (strain S7.9)</name>
    <name type="common">Dry rot fungus</name>
    <dbReference type="NCBI Taxonomy" id="578457"/>
    <lineage>
        <taxon>Eukaryota</taxon>
        <taxon>Fungi</taxon>
        <taxon>Dikarya</taxon>
        <taxon>Basidiomycota</taxon>
        <taxon>Agaricomycotina</taxon>
        <taxon>Agaricomycetes</taxon>
        <taxon>Agaricomycetidae</taxon>
        <taxon>Boletales</taxon>
        <taxon>Coniophorineae</taxon>
        <taxon>Serpulaceae</taxon>
        <taxon>Serpula</taxon>
    </lineage>
</organism>
<dbReference type="HOGENOM" id="CLU_1090558_0_0_1"/>
<dbReference type="GO" id="GO:0005506">
    <property type="term" value="F:iron ion binding"/>
    <property type="evidence" value="ECO:0007669"/>
    <property type="project" value="InterPro"/>
</dbReference>
<dbReference type="EMBL" id="GL945437">
    <property type="protein sequence ID" value="EGO22102.1"/>
    <property type="molecule type" value="Genomic_DNA"/>
</dbReference>
<comment type="cofactor">
    <cofactor evidence="1">
        <name>heme</name>
        <dbReference type="ChEBI" id="CHEBI:30413"/>
    </cofactor>
</comment>
<dbReference type="RefSeq" id="XP_007320640.1">
    <property type="nucleotide sequence ID" value="XM_007320578.1"/>
</dbReference>
<evidence type="ECO:0000256" key="8">
    <source>
        <dbReference type="ARBA" id="ARBA00023002"/>
    </source>
</evidence>
<evidence type="ECO:0000256" key="3">
    <source>
        <dbReference type="ARBA" id="ARBA00010617"/>
    </source>
</evidence>
<dbReference type="KEGG" id="sla:SERLADRAFT_472421"/>
<evidence type="ECO:0000313" key="12">
    <source>
        <dbReference type="EMBL" id="EGO22102.1"/>
    </source>
</evidence>
<dbReference type="GO" id="GO:0020037">
    <property type="term" value="F:heme binding"/>
    <property type="evidence" value="ECO:0007669"/>
    <property type="project" value="InterPro"/>
</dbReference>
<evidence type="ECO:0000256" key="10">
    <source>
        <dbReference type="ARBA" id="ARBA00023033"/>
    </source>
</evidence>
<evidence type="ECO:0000256" key="4">
    <source>
        <dbReference type="ARBA" id="ARBA00022617"/>
    </source>
</evidence>
<evidence type="ECO:0000256" key="2">
    <source>
        <dbReference type="ARBA" id="ARBA00004167"/>
    </source>
</evidence>
<dbReference type="AlphaFoldDB" id="F8P3K3"/>
<keyword evidence="7" id="KW-1133">Transmembrane helix</keyword>
<evidence type="ECO:0000256" key="11">
    <source>
        <dbReference type="ARBA" id="ARBA00023136"/>
    </source>
</evidence>
<evidence type="ECO:0008006" key="13">
    <source>
        <dbReference type="Google" id="ProtNLM"/>
    </source>
</evidence>
<reference evidence="12" key="1">
    <citation type="submission" date="2011-04" db="EMBL/GenBank/DDBJ databases">
        <title>Evolution of plant cell wall degrading machinery underlies the functional diversity of forest fungi.</title>
        <authorList>
            <consortium name="US DOE Joint Genome Institute (JGI-PGF)"/>
            <person name="Eastwood D.C."/>
            <person name="Floudas D."/>
            <person name="Binder M."/>
            <person name="Majcherczyk A."/>
            <person name="Schneider P."/>
            <person name="Aerts A."/>
            <person name="Asiegbu F.O."/>
            <person name="Baker S.E."/>
            <person name="Barry K."/>
            <person name="Bendiksby M."/>
            <person name="Blumentritt M."/>
            <person name="Coutinho P.M."/>
            <person name="Cullen D."/>
            <person name="Cullen D."/>
            <person name="Gathman A."/>
            <person name="Goodell B."/>
            <person name="Henrissat B."/>
            <person name="Ihrmark K."/>
            <person name="Kauserud H."/>
            <person name="Kohler A."/>
            <person name="LaButti K."/>
            <person name="Lapidus A."/>
            <person name="Lavin J.L."/>
            <person name="Lee Y.-H."/>
            <person name="Lindquist E."/>
            <person name="Lilly W."/>
            <person name="Lucas S."/>
            <person name="Morin E."/>
            <person name="Murat C."/>
            <person name="Oguiza J.A."/>
            <person name="Park J."/>
            <person name="Pisabarro A.G."/>
            <person name="Riley R."/>
            <person name="Rosling A."/>
            <person name="Salamov A."/>
            <person name="Schmidt O."/>
            <person name="Schmutz J."/>
            <person name="Skrede I."/>
            <person name="Stenlid J."/>
            <person name="Wiebenga A."/>
            <person name="Xie X."/>
            <person name="Kues U."/>
            <person name="Hibbett D.S."/>
            <person name="Hoffmeister D."/>
            <person name="Hogberg N."/>
            <person name="Martin F."/>
            <person name="Grigoriev I.V."/>
            <person name="Watkinson S.C."/>
        </authorList>
    </citation>
    <scope>NUCLEOTIDE SEQUENCE</scope>
    <source>
        <strain evidence="12">S7.9</strain>
    </source>
</reference>
<dbReference type="GeneID" id="18820128"/>
<keyword evidence="5" id="KW-0812">Transmembrane</keyword>
<evidence type="ECO:0000256" key="5">
    <source>
        <dbReference type="ARBA" id="ARBA00022692"/>
    </source>
</evidence>
<sequence length="255" mass="28984">MFYVAAHGCHWGCKPRIDQQAHPSYSASFHSCICYYEWPSKAQNKHTAAAESLCLCWATCLASIPRSPGSLIWSGQKFMVIIYPFTQPIIVVNSEKVANDLLERRASNYSDRPQFNTTHLFGWGFTSIFFNYGNRWRLHRRLFQQAFRADAALTYRPVQLRKVHQLLANLLETPGESFDCLQMLSAAIIMEVTYRYDPAPRHDPLVMAVERTADILIKALRPEGAVVFSVFPFCDTSLLGSPEQISSAKPMNVRS</sequence>
<keyword evidence="10" id="KW-0503">Monooxygenase</keyword>
<keyword evidence="11" id="KW-0472">Membrane</keyword>
<evidence type="ECO:0000256" key="1">
    <source>
        <dbReference type="ARBA" id="ARBA00001971"/>
    </source>
</evidence>
<name>F8P3K3_SERL9</name>
<dbReference type="SUPFAM" id="SSF48264">
    <property type="entry name" value="Cytochrome P450"/>
    <property type="match status" value="1"/>
</dbReference>
<gene>
    <name evidence="12" type="ORF">SERLADRAFT_472421</name>
</gene>
<dbReference type="Gene3D" id="1.10.630.10">
    <property type="entry name" value="Cytochrome P450"/>
    <property type="match status" value="1"/>
</dbReference>
<dbReference type="GO" id="GO:0004497">
    <property type="term" value="F:monooxygenase activity"/>
    <property type="evidence" value="ECO:0007669"/>
    <property type="project" value="UniProtKB-KW"/>
</dbReference>
<evidence type="ECO:0000256" key="7">
    <source>
        <dbReference type="ARBA" id="ARBA00022989"/>
    </source>
</evidence>
<evidence type="ECO:0000256" key="6">
    <source>
        <dbReference type="ARBA" id="ARBA00022723"/>
    </source>
</evidence>
<dbReference type="OrthoDB" id="2681947at2759"/>
<dbReference type="InterPro" id="IPR001128">
    <property type="entry name" value="Cyt_P450"/>
</dbReference>
<keyword evidence="8" id="KW-0560">Oxidoreductase</keyword>
<keyword evidence="6" id="KW-0479">Metal-binding</keyword>
<dbReference type="InterPro" id="IPR036396">
    <property type="entry name" value="Cyt_P450_sf"/>
</dbReference>